<comment type="caution">
    <text evidence="1">The sequence shown here is derived from an EMBL/GenBank/DDBJ whole genome shotgun (WGS) entry which is preliminary data.</text>
</comment>
<accession>A0AAD1XE49</accession>
<dbReference type="AlphaFoldDB" id="A0AAD1XE49"/>
<evidence type="ECO:0000313" key="1">
    <source>
        <dbReference type="EMBL" id="CAI2371245.1"/>
    </source>
</evidence>
<name>A0AAD1XE49_EUPCR</name>
<dbReference type="Proteomes" id="UP001295684">
    <property type="component" value="Unassembled WGS sequence"/>
</dbReference>
<keyword evidence="2" id="KW-1185">Reference proteome</keyword>
<protein>
    <submittedName>
        <fullName evidence="1">Uncharacterized protein</fullName>
    </submittedName>
</protein>
<gene>
    <name evidence="1" type="ORF">ECRASSUSDP1_LOCUS12565</name>
</gene>
<sequence>MNKDEGQFYQALEQIESFHEKVIKTKKNKKKLSRLFKNRLSVNQTSMKKSINLDLSLGKNNLLENPFLKNFPTKARDILIKTPSQDLLSNKSKVKKRKRKNTEIFTKAKSVAKYSKNRLKYLKQKYLHGNQSFELKINPKINIKRVTKERNRPLSSYVSVKERHFISHSGERPAFDSFLLAEKKAHSRSFNKTHSRRPLSGFQFRDQKPKFLKITNSKELLGDQLSKFLIFKNGKLRRKKRLSRKKLRKKLCLHAPITPIFTQMPKRKNRNSSSMYVFTKSHESILQVK</sequence>
<reference evidence="1" key="1">
    <citation type="submission" date="2023-07" db="EMBL/GenBank/DDBJ databases">
        <authorList>
            <consortium name="AG Swart"/>
            <person name="Singh M."/>
            <person name="Singh A."/>
            <person name="Seah K."/>
            <person name="Emmerich C."/>
        </authorList>
    </citation>
    <scope>NUCLEOTIDE SEQUENCE</scope>
    <source>
        <strain evidence="1">DP1</strain>
    </source>
</reference>
<proteinExistence type="predicted"/>
<dbReference type="EMBL" id="CAMPGE010012476">
    <property type="protein sequence ID" value="CAI2371245.1"/>
    <property type="molecule type" value="Genomic_DNA"/>
</dbReference>
<organism evidence="1 2">
    <name type="scientific">Euplotes crassus</name>
    <dbReference type="NCBI Taxonomy" id="5936"/>
    <lineage>
        <taxon>Eukaryota</taxon>
        <taxon>Sar</taxon>
        <taxon>Alveolata</taxon>
        <taxon>Ciliophora</taxon>
        <taxon>Intramacronucleata</taxon>
        <taxon>Spirotrichea</taxon>
        <taxon>Hypotrichia</taxon>
        <taxon>Euplotida</taxon>
        <taxon>Euplotidae</taxon>
        <taxon>Moneuplotes</taxon>
    </lineage>
</organism>
<evidence type="ECO:0000313" key="2">
    <source>
        <dbReference type="Proteomes" id="UP001295684"/>
    </source>
</evidence>